<keyword evidence="5" id="KW-0812">Transmembrane</keyword>
<dbReference type="AlphaFoldDB" id="A0A1M6D7V7"/>
<dbReference type="PANTHER" id="PTHR32089:SF114">
    <property type="entry name" value="METHYL-ACCEPTING CHEMOTAXIS PROTEIN MCPB"/>
    <property type="match status" value="1"/>
</dbReference>
<accession>A0A1M6D7V7</accession>
<dbReference type="GO" id="GO:0016020">
    <property type="term" value="C:membrane"/>
    <property type="evidence" value="ECO:0007669"/>
    <property type="project" value="InterPro"/>
</dbReference>
<feature type="domain" description="HAMP" evidence="7">
    <location>
        <begin position="325"/>
        <end position="377"/>
    </location>
</feature>
<evidence type="ECO:0000259" key="6">
    <source>
        <dbReference type="PROSITE" id="PS50111"/>
    </source>
</evidence>
<keyword evidence="5" id="KW-0472">Membrane</keyword>
<proteinExistence type="inferred from homology"/>
<evidence type="ECO:0000256" key="5">
    <source>
        <dbReference type="SAM" id="Phobius"/>
    </source>
</evidence>
<sequence>MKFKTIRMRTLMSVLPLVVASMFLLTSISYLSAKSLLNKELDTKMNTQLGQVIESVERNLDKHAAIPMDLAKVAESYGTSITKDNYSIMLKNVITNNTDTLGAGIWYEPYKYNKDIKFFGPYAYKDGDKVVYTDDYATENYNYPNQDWYKGASNTTNKIVWSNPYYDDTTKTTMVTATSPFYDANHKLLGTATGDINITNIQKMVGDVKIGTTGKAILIDNSGLFMAGVPTDKIMKAKVSEDTTIGLKTLATDLLSGKSGNSTYTSSNGKNIVYYTTIPSTKWVVALTIPEAELYAPLNSLLVKLSIITIISILISIVVVVLFSIYISKNLKNANVISQSIAEGDFSKNIEVTSEDEIGMMYTNLNTMSSKLKDVLIKVSQNLENVVATSEELTASADQTQMASEKIALSMQDIAEGSDVQLNSSEDAVKIVEDISLKIHHISDNVQDVSKTSIHALETAEKGEQVIGKVKSQMATINKNVVLSSRIVNELGGKSNSIGEIVSLITNIATQTDLLALNAAIEAARAGEQGKGFAVVADEVRKLAEQSGDAAEQIGSLIVEIQNEISNAINIMNEGTTSVKDGILIVNDAKNSFDDINNAINEVSGKANNVTIVISEIYTATKEMSEAIEKISKISQDSTGNTQTVAAAAEEQSALMKEVANAAESLTNMAIDLQNNINFFKF</sequence>
<dbReference type="Gene3D" id="3.30.450.20">
    <property type="entry name" value="PAS domain"/>
    <property type="match status" value="2"/>
</dbReference>
<feature type="domain" description="Methyl-accepting transducer" evidence="6">
    <location>
        <begin position="396"/>
        <end position="632"/>
    </location>
</feature>
<keyword evidence="9" id="KW-1185">Reference proteome</keyword>
<dbReference type="SMART" id="SM00283">
    <property type="entry name" value="MA"/>
    <property type="match status" value="1"/>
</dbReference>
<evidence type="ECO:0000313" key="9">
    <source>
        <dbReference type="Proteomes" id="UP000184310"/>
    </source>
</evidence>
<evidence type="ECO:0000256" key="2">
    <source>
        <dbReference type="ARBA" id="ARBA00023224"/>
    </source>
</evidence>
<name>A0A1M6D7V7_9CLOT</name>
<dbReference type="GO" id="GO:0007165">
    <property type="term" value="P:signal transduction"/>
    <property type="evidence" value="ECO:0007669"/>
    <property type="project" value="UniProtKB-KW"/>
</dbReference>
<dbReference type="Gene3D" id="1.10.287.950">
    <property type="entry name" value="Methyl-accepting chemotaxis protein"/>
    <property type="match status" value="1"/>
</dbReference>
<organism evidence="8 9">
    <name type="scientific">Clostridium cavendishii DSM 21758</name>
    <dbReference type="NCBI Taxonomy" id="1121302"/>
    <lineage>
        <taxon>Bacteria</taxon>
        <taxon>Bacillati</taxon>
        <taxon>Bacillota</taxon>
        <taxon>Clostridia</taxon>
        <taxon>Eubacteriales</taxon>
        <taxon>Clostridiaceae</taxon>
        <taxon>Clostridium</taxon>
    </lineage>
</organism>
<dbReference type="SMART" id="SM00304">
    <property type="entry name" value="HAMP"/>
    <property type="match status" value="1"/>
</dbReference>
<dbReference type="Gene3D" id="6.10.340.10">
    <property type="match status" value="1"/>
</dbReference>
<evidence type="ECO:0000259" key="7">
    <source>
        <dbReference type="PROSITE" id="PS50885"/>
    </source>
</evidence>
<dbReference type="PROSITE" id="PS50111">
    <property type="entry name" value="CHEMOTAXIS_TRANSDUC_2"/>
    <property type="match status" value="1"/>
</dbReference>
<dbReference type="GO" id="GO:0006935">
    <property type="term" value="P:chemotaxis"/>
    <property type="evidence" value="ECO:0007669"/>
    <property type="project" value="UniProtKB-KW"/>
</dbReference>
<dbReference type="InterPro" id="IPR003660">
    <property type="entry name" value="HAMP_dom"/>
</dbReference>
<keyword evidence="2 4" id="KW-0807">Transducer</keyword>
<gene>
    <name evidence="8" type="ORF">SAMN02745163_00656</name>
</gene>
<dbReference type="Pfam" id="PF00015">
    <property type="entry name" value="MCPsignal"/>
    <property type="match status" value="1"/>
</dbReference>
<keyword evidence="5" id="KW-1133">Transmembrane helix</keyword>
<dbReference type="Pfam" id="PF22673">
    <property type="entry name" value="MCP-like_PDC_1"/>
    <property type="match status" value="1"/>
</dbReference>
<dbReference type="SUPFAM" id="SSF58104">
    <property type="entry name" value="Methyl-accepting chemotaxis protein (MCP) signaling domain"/>
    <property type="match status" value="1"/>
</dbReference>
<evidence type="ECO:0000256" key="3">
    <source>
        <dbReference type="ARBA" id="ARBA00029447"/>
    </source>
</evidence>
<dbReference type="OrthoDB" id="9760371at2"/>
<dbReference type="CDD" id="cd12912">
    <property type="entry name" value="PDC2_MCP_like"/>
    <property type="match status" value="1"/>
</dbReference>
<evidence type="ECO:0000313" key="8">
    <source>
        <dbReference type="EMBL" id="SHI69295.1"/>
    </source>
</evidence>
<dbReference type="InterPro" id="IPR004089">
    <property type="entry name" value="MCPsignal_dom"/>
</dbReference>
<dbReference type="InterPro" id="IPR029151">
    <property type="entry name" value="Sensor-like_sf"/>
</dbReference>
<dbReference type="Pfam" id="PF00672">
    <property type="entry name" value="HAMP"/>
    <property type="match status" value="1"/>
</dbReference>
<dbReference type="SUPFAM" id="SSF103190">
    <property type="entry name" value="Sensory domain-like"/>
    <property type="match status" value="1"/>
</dbReference>
<dbReference type="RefSeq" id="WP_072985244.1">
    <property type="nucleotide sequence ID" value="NZ_FQZB01000004.1"/>
</dbReference>
<keyword evidence="1" id="KW-0145">Chemotaxis</keyword>
<dbReference type="CDD" id="cd06225">
    <property type="entry name" value="HAMP"/>
    <property type="match status" value="1"/>
</dbReference>
<dbReference type="PROSITE" id="PS50885">
    <property type="entry name" value="HAMP"/>
    <property type="match status" value="1"/>
</dbReference>
<dbReference type="CDD" id="cd12913">
    <property type="entry name" value="PDC1_MCP_like"/>
    <property type="match status" value="1"/>
</dbReference>
<protein>
    <submittedName>
        <fullName evidence="8">Methyl-accepting chemotaxis sensory transducer with Cache sensor</fullName>
    </submittedName>
</protein>
<dbReference type="CDD" id="cd11386">
    <property type="entry name" value="MCP_signal"/>
    <property type="match status" value="1"/>
</dbReference>
<reference evidence="8 9" key="1">
    <citation type="submission" date="2016-11" db="EMBL/GenBank/DDBJ databases">
        <authorList>
            <person name="Jaros S."/>
            <person name="Januszkiewicz K."/>
            <person name="Wedrychowicz H."/>
        </authorList>
    </citation>
    <scope>NUCLEOTIDE SEQUENCE [LARGE SCALE GENOMIC DNA]</scope>
    <source>
        <strain evidence="8 9">DSM 21758</strain>
    </source>
</reference>
<comment type="similarity">
    <text evidence="3">Belongs to the methyl-accepting chemotaxis (MCP) protein family.</text>
</comment>
<feature type="transmembrane region" description="Helical" evidence="5">
    <location>
        <begin position="305"/>
        <end position="327"/>
    </location>
</feature>
<dbReference type="PANTHER" id="PTHR32089">
    <property type="entry name" value="METHYL-ACCEPTING CHEMOTAXIS PROTEIN MCPB"/>
    <property type="match status" value="1"/>
</dbReference>
<evidence type="ECO:0000256" key="1">
    <source>
        <dbReference type="ARBA" id="ARBA00022500"/>
    </source>
</evidence>
<evidence type="ECO:0000256" key="4">
    <source>
        <dbReference type="PROSITE-ProRule" id="PRU00284"/>
    </source>
</evidence>
<dbReference type="Proteomes" id="UP000184310">
    <property type="component" value="Unassembled WGS sequence"/>
</dbReference>
<dbReference type="STRING" id="1121302.SAMN02745163_00656"/>
<dbReference type="EMBL" id="FQZB01000004">
    <property type="protein sequence ID" value="SHI69295.1"/>
    <property type="molecule type" value="Genomic_DNA"/>
</dbReference>